<dbReference type="InterPro" id="IPR043519">
    <property type="entry name" value="NT_sf"/>
</dbReference>
<comment type="caution">
    <text evidence="1">The sequence shown here is derived from an EMBL/GenBank/DDBJ whole genome shotgun (WGS) entry which is preliminary data.</text>
</comment>
<evidence type="ECO:0000313" key="1">
    <source>
        <dbReference type="EMBL" id="MDA3616685.1"/>
    </source>
</evidence>
<keyword evidence="2" id="KW-1185">Reference proteome</keyword>
<dbReference type="SUPFAM" id="SSF81301">
    <property type="entry name" value="Nucleotidyltransferase"/>
    <property type="match status" value="1"/>
</dbReference>
<dbReference type="EMBL" id="JAQGEF010000039">
    <property type="protein sequence ID" value="MDA3616685.1"/>
    <property type="molecule type" value="Genomic_DNA"/>
</dbReference>
<gene>
    <name evidence="1" type="ORF">O3P16_17875</name>
</gene>
<evidence type="ECO:0000313" key="2">
    <source>
        <dbReference type="Proteomes" id="UP001210231"/>
    </source>
</evidence>
<protein>
    <recommendedName>
        <fullName evidence="3">Nucleotidyl transferase AbiEii/AbiGii toxin family protein</fullName>
    </recommendedName>
</protein>
<evidence type="ECO:0008006" key="3">
    <source>
        <dbReference type="Google" id="ProtNLM"/>
    </source>
</evidence>
<sequence length="228" mass="25691">MSQHQNIVRLKAIHHALGNIQNEVVYVGGAILSLYANQPILEVRATSDVDIIIEIVTYGQRAALEEKLRGLGFEHDIASGIICRFRYDGFIVDVMPTNDNTIGFHNIWYAEAFTNAVTCALDENVNIRIPTAAHYIATKLEAFKGRGQNDGYSSHDFEDIIFVLQTRSTIWAEINASKPELLNYLKTHFTDLYNNPLLPSWIEGCIDKQLDAAATNKILNQWSAFIKH</sequence>
<organism evidence="1 2">
    <name type="scientific">Polluticaenibacter yanchengensis</name>
    <dbReference type="NCBI Taxonomy" id="3014562"/>
    <lineage>
        <taxon>Bacteria</taxon>
        <taxon>Pseudomonadati</taxon>
        <taxon>Bacteroidota</taxon>
        <taxon>Chitinophagia</taxon>
        <taxon>Chitinophagales</taxon>
        <taxon>Chitinophagaceae</taxon>
        <taxon>Polluticaenibacter</taxon>
    </lineage>
</organism>
<proteinExistence type="predicted"/>
<accession>A0ABT4UR58</accession>
<dbReference type="Proteomes" id="UP001210231">
    <property type="component" value="Unassembled WGS sequence"/>
</dbReference>
<name>A0ABT4UR58_9BACT</name>
<reference evidence="1 2" key="1">
    <citation type="submission" date="2022-12" db="EMBL/GenBank/DDBJ databases">
        <title>Chitinophagaceae gen. sp. nov., a new member of the family Chitinophagaceae, isolated from soil in a chemical factory.</title>
        <authorList>
            <person name="Ke Z."/>
        </authorList>
    </citation>
    <scope>NUCLEOTIDE SEQUENCE [LARGE SCALE GENOMIC DNA]</scope>
    <source>
        <strain evidence="1 2">LY-5</strain>
    </source>
</reference>
<dbReference type="RefSeq" id="WP_407033016.1">
    <property type="nucleotide sequence ID" value="NZ_JAQGEF010000039.1"/>
</dbReference>